<feature type="binding site" evidence="9">
    <location>
        <position position="158"/>
    </location>
    <ligand>
        <name>a divalent metal cation</name>
        <dbReference type="ChEBI" id="CHEBI:60240"/>
        <label>1</label>
    </ligand>
</feature>
<name>A0A855SAG6_PHOAN</name>
<dbReference type="InterPro" id="IPR020476">
    <property type="entry name" value="Nudix_hydrolase"/>
</dbReference>
<dbReference type="PANTHER" id="PTHR42904:SF6">
    <property type="entry name" value="NAD-CAPPED RNA HYDROLASE NUDT12"/>
    <property type="match status" value="1"/>
</dbReference>
<dbReference type="EC" id="3.6.1.22" evidence="9"/>
<feature type="binding site" evidence="9">
    <location>
        <position position="174"/>
    </location>
    <ligand>
        <name>a divalent metal cation</name>
        <dbReference type="ChEBI" id="CHEBI:60240"/>
        <label>2</label>
    </ligand>
</feature>
<reference evidence="11 12" key="1">
    <citation type="submission" date="2018-01" db="EMBL/GenBank/DDBJ databases">
        <title>Whole genome sequencing of Histamine producing bacteria.</title>
        <authorList>
            <person name="Butler K."/>
        </authorList>
    </citation>
    <scope>NUCLEOTIDE SEQUENCE [LARGE SCALE GENOMIC DNA]</scope>
    <source>
        <strain evidence="11 12">A2-1</strain>
    </source>
</reference>
<keyword evidence="5 9" id="KW-0460">Magnesium</keyword>
<feature type="binding site" evidence="9">
    <location>
        <position position="241"/>
    </location>
    <ligand>
        <name>substrate</name>
    </ligand>
</feature>
<feature type="binding site" evidence="9">
    <location>
        <position position="219"/>
    </location>
    <ligand>
        <name>a divalent metal cation</name>
        <dbReference type="ChEBI" id="CHEBI:60240"/>
        <label>3</label>
    </ligand>
</feature>
<evidence type="ECO:0000256" key="3">
    <source>
        <dbReference type="ARBA" id="ARBA00022801"/>
    </source>
</evidence>
<dbReference type="InterPro" id="IPR000086">
    <property type="entry name" value="NUDIX_hydrolase_dom"/>
</dbReference>
<dbReference type="Gene3D" id="3.90.79.20">
    <property type="match status" value="1"/>
</dbReference>
<feature type="short sequence motif" description="Nudix box" evidence="9">
    <location>
        <begin position="159"/>
        <end position="180"/>
    </location>
</feature>
<dbReference type="GO" id="GO:0035529">
    <property type="term" value="F:NADH pyrophosphatase activity"/>
    <property type="evidence" value="ECO:0007669"/>
    <property type="project" value="TreeGrafter"/>
</dbReference>
<dbReference type="GO" id="GO:0000210">
    <property type="term" value="F:NAD+ diphosphatase activity"/>
    <property type="evidence" value="ECO:0007669"/>
    <property type="project" value="UniProtKB-UniRule"/>
</dbReference>
<feature type="binding site" evidence="9">
    <location>
        <begin position="192"/>
        <end position="199"/>
    </location>
    <ligand>
        <name>substrate</name>
    </ligand>
</feature>
<comment type="catalytic activity">
    <reaction evidence="9">
        <text>NAD(+) + H2O = beta-nicotinamide D-ribonucleotide + AMP + 2 H(+)</text>
        <dbReference type="Rhea" id="RHEA:11800"/>
        <dbReference type="ChEBI" id="CHEBI:14649"/>
        <dbReference type="ChEBI" id="CHEBI:15377"/>
        <dbReference type="ChEBI" id="CHEBI:15378"/>
        <dbReference type="ChEBI" id="CHEBI:57540"/>
        <dbReference type="ChEBI" id="CHEBI:456215"/>
        <dbReference type="EC" id="3.6.1.22"/>
    </reaction>
</comment>
<dbReference type="GO" id="GO:0006742">
    <property type="term" value="P:NADP+ catabolic process"/>
    <property type="evidence" value="ECO:0007669"/>
    <property type="project" value="TreeGrafter"/>
</dbReference>
<evidence type="ECO:0000256" key="2">
    <source>
        <dbReference type="ARBA" id="ARBA00022723"/>
    </source>
</evidence>
<dbReference type="SUPFAM" id="SSF55811">
    <property type="entry name" value="Nudix"/>
    <property type="match status" value="2"/>
</dbReference>
<sequence length="258" mass="28931">MLKNENIAYSCETLNGKILLENSKLPLRAMSDLATKMNDIRQIGTFNGIPVYWGEAKFLDDSDVFYSLRELLNIDSGLFNLVGRAIQLSHMLYQQHFCGRCGHEAILCEDQLAMQCQTCKAIDYPRVSPCIIVAVRKGEKILLAQHPRHKTGMYTVIAGFVETGETLEQCVAREVLEETGITVTNIQYFASQPWAFPSNLMMGFTADYASGDIKPDYEELTDAIWADTDHLPQLPPQGTIARRLIDHTLSFSSSPCND</sequence>
<dbReference type="PANTHER" id="PTHR42904">
    <property type="entry name" value="NUDIX HYDROLASE, NUDC SUBFAMILY"/>
    <property type="match status" value="1"/>
</dbReference>
<evidence type="ECO:0000256" key="9">
    <source>
        <dbReference type="HAMAP-Rule" id="MF_00297"/>
    </source>
</evidence>
<feature type="binding site" evidence="9">
    <location>
        <position position="101"/>
    </location>
    <ligand>
        <name>Zn(2+)</name>
        <dbReference type="ChEBI" id="CHEBI:29105"/>
    </ligand>
</feature>
<feature type="binding site" evidence="9">
    <location>
        <position position="174"/>
    </location>
    <ligand>
        <name>a divalent metal cation</name>
        <dbReference type="ChEBI" id="CHEBI:60240"/>
        <label>3</label>
    </ligand>
</feature>
<evidence type="ECO:0000256" key="7">
    <source>
        <dbReference type="ARBA" id="ARBA00023211"/>
    </source>
</evidence>
<evidence type="ECO:0000256" key="6">
    <source>
        <dbReference type="ARBA" id="ARBA00023027"/>
    </source>
</evidence>
<dbReference type="EC" id="3.6.1.-" evidence="9"/>
<dbReference type="InterPro" id="IPR049734">
    <property type="entry name" value="NudC-like_C"/>
</dbReference>
<evidence type="ECO:0000256" key="5">
    <source>
        <dbReference type="ARBA" id="ARBA00022842"/>
    </source>
</evidence>
<dbReference type="EMBL" id="PYOY01000018">
    <property type="protein sequence ID" value="PSX03630.1"/>
    <property type="molecule type" value="Genomic_DNA"/>
</dbReference>
<dbReference type="InterPro" id="IPR050241">
    <property type="entry name" value="NAD-cap_RNA_hydrolase_NudC"/>
</dbReference>
<dbReference type="InterPro" id="IPR020084">
    <property type="entry name" value="NUDIX_hydrolase_CS"/>
</dbReference>
<feature type="binding site" evidence="9">
    <location>
        <position position="116"/>
    </location>
    <ligand>
        <name>Zn(2+)</name>
        <dbReference type="ChEBI" id="CHEBI:29105"/>
    </ligand>
</feature>
<comment type="subunit">
    <text evidence="9">Homodimer.</text>
</comment>
<comment type="function">
    <text evidence="9">mRNA decapping enzyme that specifically removes the nicotinamide adenine dinucleotide (NAD) cap from a subset of mRNAs by hydrolyzing the diphosphate linkage to produce nicotinamide mononucleotide (NMN) and 5' monophosphate mRNA. The NAD-cap is present at the 5'-end of some mRNAs and stabilizes RNA against 5'-processing. Has preference for mRNAs with a 5'-end purine. Catalyzes the hydrolysis of a broad range of dinucleotide pyrophosphates.</text>
</comment>
<feature type="binding site" evidence="9">
    <location>
        <position position="69"/>
    </location>
    <ligand>
        <name>substrate</name>
    </ligand>
</feature>
<dbReference type="NCBIfam" id="NF001299">
    <property type="entry name" value="PRK00241.1"/>
    <property type="match status" value="1"/>
</dbReference>
<keyword evidence="6 9" id="KW-0520">NAD</keyword>
<dbReference type="Pfam" id="PF00293">
    <property type="entry name" value="NUDIX"/>
    <property type="match status" value="1"/>
</dbReference>
<dbReference type="InterPro" id="IPR015797">
    <property type="entry name" value="NUDIX_hydrolase-like_dom_sf"/>
</dbReference>
<protein>
    <recommendedName>
        <fullName evidence="9">NAD-capped RNA hydrolase NudC</fullName>
        <shortName evidence="9">DeNADding enzyme NudC</shortName>
        <ecNumber evidence="9">3.6.1.-</ecNumber>
    </recommendedName>
    <alternativeName>
        <fullName evidence="9">NADH pyrophosphatase</fullName>
        <ecNumber evidence="9">3.6.1.22</ecNumber>
    </alternativeName>
</protein>
<dbReference type="PROSITE" id="PS00893">
    <property type="entry name" value="NUDIX_BOX"/>
    <property type="match status" value="1"/>
</dbReference>
<dbReference type="GO" id="GO:0030145">
    <property type="term" value="F:manganese ion binding"/>
    <property type="evidence" value="ECO:0007669"/>
    <property type="project" value="UniProtKB-UniRule"/>
</dbReference>
<evidence type="ECO:0000256" key="4">
    <source>
        <dbReference type="ARBA" id="ARBA00022833"/>
    </source>
</evidence>
<dbReference type="CDD" id="cd03429">
    <property type="entry name" value="NUDIX_NADH_pyrophosphatase_Nudt13"/>
    <property type="match status" value="1"/>
</dbReference>
<dbReference type="GO" id="GO:0008270">
    <property type="term" value="F:zinc ion binding"/>
    <property type="evidence" value="ECO:0007669"/>
    <property type="project" value="UniProtKB-UniRule"/>
</dbReference>
<evidence type="ECO:0000256" key="8">
    <source>
        <dbReference type="ARBA" id="ARBA00023679"/>
    </source>
</evidence>
<evidence type="ECO:0000256" key="1">
    <source>
        <dbReference type="ARBA" id="ARBA00009595"/>
    </source>
</evidence>
<feature type="binding site" evidence="9">
    <location>
        <position position="98"/>
    </location>
    <ligand>
        <name>Zn(2+)</name>
        <dbReference type="ChEBI" id="CHEBI:29105"/>
    </ligand>
</feature>
<dbReference type="HAMAP" id="MF_00297">
    <property type="entry name" value="Nudix_NudC"/>
    <property type="match status" value="1"/>
</dbReference>
<evidence type="ECO:0000313" key="11">
    <source>
        <dbReference type="EMBL" id="PSX03630.1"/>
    </source>
</evidence>
<dbReference type="FunFam" id="3.90.79.10:FF:000004">
    <property type="entry name" value="NADH pyrophosphatase"/>
    <property type="match status" value="1"/>
</dbReference>
<dbReference type="RefSeq" id="WP_045084738.1">
    <property type="nucleotide sequence ID" value="NZ_JZSS01000019.1"/>
</dbReference>
<comment type="caution">
    <text evidence="11">The sequence shown here is derived from an EMBL/GenBank/DDBJ whole genome shotgun (WGS) entry which is preliminary data.</text>
</comment>
<feature type="binding site" evidence="9">
    <location>
        <position position="178"/>
    </location>
    <ligand>
        <name>a divalent metal cation</name>
        <dbReference type="ChEBI" id="CHEBI:60240"/>
        <label>1</label>
    </ligand>
</feature>
<proteinExistence type="inferred from homology"/>
<feature type="binding site" evidence="9">
    <location>
        <position position="119"/>
    </location>
    <ligand>
        <name>Zn(2+)</name>
        <dbReference type="ChEBI" id="CHEBI:29105"/>
    </ligand>
</feature>
<organism evidence="11 12">
    <name type="scientific">Photobacterium angustum</name>
    <dbReference type="NCBI Taxonomy" id="661"/>
    <lineage>
        <taxon>Bacteria</taxon>
        <taxon>Pseudomonadati</taxon>
        <taxon>Pseudomonadota</taxon>
        <taxon>Gammaproteobacteria</taxon>
        <taxon>Vibrionales</taxon>
        <taxon>Vibrionaceae</taxon>
        <taxon>Photobacterium</taxon>
    </lineage>
</organism>
<keyword evidence="4 9" id="KW-0862">Zinc</keyword>
<evidence type="ECO:0000313" key="12">
    <source>
        <dbReference type="Proteomes" id="UP000241440"/>
    </source>
</evidence>
<comment type="cofactor">
    <cofactor evidence="9">
        <name>Zn(2+)</name>
        <dbReference type="ChEBI" id="CHEBI:29105"/>
    </cofactor>
    <text evidence="9">Binds 1 zinc ion per subunit.</text>
</comment>
<dbReference type="GO" id="GO:0005829">
    <property type="term" value="C:cytosol"/>
    <property type="evidence" value="ECO:0007669"/>
    <property type="project" value="TreeGrafter"/>
</dbReference>
<keyword evidence="3 9" id="KW-0378">Hydrolase</keyword>
<comment type="cofactor">
    <cofactor evidence="9">
        <name>Mg(2+)</name>
        <dbReference type="ChEBI" id="CHEBI:18420"/>
    </cofactor>
    <cofactor evidence="9">
        <name>Mn(2+)</name>
        <dbReference type="ChEBI" id="CHEBI:29035"/>
    </cofactor>
    <text evidence="9">Divalent metal cations. Mg(2+) or Mn(2+).</text>
</comment>
<comment type="catalytic activity">
    <reaction evidence="9">
        <text>NADH + H2O = reduced beta-nicotinamide D-ribonucleotide + AMP + 2 H(+)</text>
        <dbReference type="Rhea" id="RHEA:48868"/>
        <dbReference type="ChEBI" id="CHEBI:15377"/>
        <dbReference type="ChEBI" id="CHEBI:15378"/>
        <dbReference type="ChEBI" id="CHEBI:57945"/>
        <dbReference type="ChEBI" id="CHEBI:90832"/>
        <dbReference type="ChEBI" id="CHEBI:456215"/>
        <dbReference type="EC" id="3.6.1.22"/>
    </reaction>
</comment>
<dbReference type="InterPro" id="IPR022925">
    <property type="entry name" value="RNA_Hydrolase_NudC"/>
</dbReference>
<dbReference type="PRINTS" id="PR00502">
    <property type="entry name" value="NUDIXFAMILY"/>
</dbReference>
<feature type="binding site" evidence="9">
    <location>
        <position position="178"/>
    </location>
    <ligand>
        <name>a divalent metal cation</name>
        <dbReference type="ChEBI" id="CHEBI:60240"/>
        <label>3</label>
    </ligand>
</feature>
<dbReference type="Proteomes" id="UP000241440">
    <property type="component" value="Unassembled WGS sequence"/>
</dbReference>
<dbReference type="GO" id="GO:0019677">
    <property type="term" value="P:NAD+ catabolic process"/>
    <property type="evidence" value="ECO:0007669"/>
    <property type="project" value="TreeGrafter"/>
</dbReference>
<keyword evidence="7 9" id="KW-0464">Manganese</keyword>
<keyword evidence="2 9" id="KW-0479">Metal-binding</keyword>
<feature type="binding site" evidence="9">
    <location>
        <position position="124"/>
    </location>
    <ligand>
        <name>substrate</name>
    </ligand>
</feature>
<feature type="binding site" evidence="9">
    <location>
        <position position="219"/>
    </location>
    <ligand>
        <name>a divalent metal cation</name>
        <dbReference type="ChEBI" id="CHEBI:60240"/>
        <label>1</label>
    </ligand>
</feature>
<dbReference type="Gene3D" id="3.90.79.10">
    <property type="entry name" value="Nucleoside Triphosphate Pyrophosphohydrolase"/>
    <property type="match status" value="1"/>
</dbReference>
<evidence type="ECO:0000259" key="10">
    <source>
        <dbReference type="PROSITE" id="PS51462"/>
    </source>
</evidence>
<dbReference type="AlphaFoldDB" id="A0A855SAG6"/>
<dbReference type="GeneID" id="61231596"/>
<dbReference type="GO" id="GO:0000287">
    <property type="term" value="F:magnesium ion binding"/>
    <property type="evidence" value="ECO:0007669"/>
    <property type="project" value="UniProtKB-UniRule"/>
</dbReference>
<comment type="caution">
    <text evidence="9">Lacks conserved residue(s) required for the propagation of feature annotation.</text>
</comment>
<feature type="domain" description="Nudix hydrolase" evidence="10">
    <location>
        <begin position="125"/>
        <end position="248"/>
    </location>
</feature>
<comment type="similarity">
    <text evidence="1 9">Belongs to the Nudix hydrolase family. NudC subfamily.</text>
</comment>
<accession>A0A855SAG6</accession>
<dbReference type="PROSITE" id="PS51462">
    <property type="entry name" value="NUDIX"/>
    <property type="match status" value="1"/>
</dbReference>
<comment type="catalytic activity">
    <reaction evidence="8">
        <text>a 5'-end NAD(+)-phospho-ribonucleoside in mRNA + H2O = a 5'-end phospho-adenosine-phospho-ribonucleoside in mRNA + beta-nicotinamide D-ribonucleotide + 2 H(+)</text>
        <dbReference type="Rhea" id="RHEA:60876"/>
        <dbReference type="Rhea" id="RHEA-COMP:15698"/>
        <dbReference type="Rhea" id="RHEA-COMP:15719"/>
        <dbReference type="ChEBI" id="CHEBI:14649"/>
        <dbReference type="ChEBI" id="CHEBI:15377"/>
        <dbReference type="ChEBI" id="CHEBI:15378"/>
        <dbReference type="ChEBI" id="CHEBI:144029"/>
        <dbReference type="ChEBI" id="CHEBI:144051"/>
    </reaction>
    <physiologicalReaction direction="left-to-right" evidence="8">
        <dbReference type="Rhea" id="RHEA:60877"/>
    </physiologicalReaction>
</comment>
<gene>
    <name evidence="9" type="primary">nudC</name>
    <name evidence="11" type="ORF">C0W41_20610</name>
</gene>